<dbReference type="Pfam" id="PF00145">
    <property type="entry name" value="DNA_methylase"/>
    <property type="match status" value="1"/>
</dbReference>
<keyword evidence="10" id="KW-1185">Reference proteome</keyword>
<dbReference type="InterPro" id="IPR050750">
    <property type="entry name" value="C5-MTase"/>
</dbReference>
<evidence type="ECO:0000256" key="5">
    <source>
        <dbReference type="ARBA" id="ARBA00022747"/>
    </source>
</evidence>
<organism evidence="9 10">
    <name type="scientific">Mesonia algae</name>
    <dbReference type="NCBI Taxonomy" id="213248"/>
    <lineage>
        <taxon>Bacteria</taxon>
        <taxon>Pseudomonadati</taxon>
        <taxon>Bacteroidota</taxon>
        <taxon>Flavobacteriia</taxon>
        <taxon>Flavobacteriales</taxon>
        <taxon>Flavobacteriaceae</taxon>
        <taxon>Mesonia</taxon>
    </lineage>
</organism>
<dbReference type="PROSITE" id="PS51679">
    <property type="entry name" value="SAM_MT_C5"/>
    <property type="match status" value="1"/>
</dbReference>
<reference evidence="9 10" key="1">
    <citation type="submission" date="2018-06" db="EMBL/GenBank/DDBJ databases">
        <title>Genomic Encyclopedia of Archaeal and Bacterial Type Strains, Phase II (KMG-II): from individual species to whole genera.</title>
        <authorList>
            <person name="Goeker M."/>
        </authorList>
    </citation>
    <scope>NUCLEOTIDE SEQUENCE [LARGE SCALE GENOMIC DNA]</scope>
    <source>
        <strain evidence="9 10">DSM 15361</strain>
    </source>
</reference>
<accession>A0A2W7I4J7</accession>
<dbReference type="PANTHER" id="PTHR46098">
    <property type="entry name" value="TRNA (CYTOSINE(38)-C(5))-METHYLTRANSFERASE"/>
    <property type="match status" value="1"/>
</dbReference>
<evidence type="ECO:0000313" key="10">
    <source>
        <dbReference type="Proteomes" id="UP000249542"/>
    </source>
</evidence>
<evidence type="ECO:0000256" key="3">
    <source>
        <dbReference type="ARBA" id="ARBA00022679"/>
    </source>
</evidence>
<evidence type="ECO:0000256" key="6">
    <source>
        <dbReference type="ARBA" id="ARBA00047422"/>
    </source>
</evidence>
<dbReference type="EMBL" id="QKYV01000003">
    <property type="protein sequence ID" value="PZW41604.1"/>
    <property type="molecule type" value="Genomic_DNA"/>
</dbReference>
<comment type="caution">
    <text evidence="9">The sequence shown here is derived from an EMBL/GenBank/DDBJ whole genome shotgun (WGS) entry which is preliminary data.</text>
</comment>
<proteinExistence type="inferred from homology"/>
<dbReference type="InterPro" id="IPR001525">
    <property type="entry name" value="C5_MeTfrase"/>
</dbReference>
<sequence>MKIILIDLFSGIGGFPFGLEEAGFTITKHYFSEIDKHAIANYKNNFKDAEYIGSITTVCGNEIRRKHPNEKIVITFGSPCQDFSLAGKRQGMQGQRSSLIMEAMRLILEIKPNFYIWENVKGTFSSNHGADFWAILNAFTNIGNYRLEWQLLNTSWFLPQNRERIYLIGHLAGRSTPGVFPITENDRLFNQTNQSKKGRTQTEISTCLKSSGTLKADDTFIIPKKAGTLTAGGNSGGLHSDMTVIPVLTPNRKEKRQNGRRFKENGDPSFTLSCQDQHGVMIGTNRTHKDGKGFRKMKDNLCPTIPARARQDGSGQPVISSKNQIRRLTEIECERLQGFYDNWTKYGNYDGTIKEISKTQRYKMCGNAVSTVVVKAIGERLINTQIA</sequence>
<gene>
    <name evidence="9" type="ORF">LX95_01285</name>
</gene>
<evidence type="ECO:0000256" key="2">
    <source>
        <dbReference type="ARBA" id="ARBA00022603"/>
    </source>
</evidence>
<evidence type="ECO:0000256" key="1">
    <source>
        <dbReference type="ARBA" id="ARBA00011975"/>
    </source>
</evidence>
<keyword evidence="3 7" id="KW-0808">Transferase</keyword>
<dbReference type="AlphaFoldDB" id="A0A2W7I4J7"/>
<dbReference type="Gene3D" id="3.40.50.150">
    <property type="entry name" value="Vaccinia Virus protein VP39"/>
    <property type="match status" value="1"/>
</dbReference>
<dbReference type="GO" id="GO:0009307">
    <property type="term" value="P:DNA restriction-modification system"/>
    <property type="evidence" value="ECO:0007669"/>
    <property type="project" value="UniProtKB-KW"/>
</dbReference>
<comment type="similarity">
    <text evidence="7 8">Belongs to the class I-like SAM-binding methyltransferase superfamily. C5-methyltransferase family.</text>
</comment>
<dbReference type="Proteomes" id="UP000249542">
    <property type="component" value="Unassembled WGS sequence"/>
</dbReference>
<keyword evidence="4 7" id="KW-0949">S-adenosyl-L-methionine</keyword>
<protein>
    <recommendedName>
        <fullName evidence="1">DNA (cytosine-5-)-methyltransferase</fullName>
        <ecNumber evidence="1">2.1.1.37</ecNumber>
    </recommendedName>
</protein>
<dbReference type="EC" id="2.1.1.37" evidence="1"/>
<dbReference type="PRINTS" id="PR00105">
    <property type="entry name" value="C5METTRFRASE"/>
</dbReference>
<dbReference type="GO" id="GO:0003886">
    <property type="term" value="F:DNA (cytosine-5-)-methyltransferase activity"/>
    <property type="evidence" value="ECO:0007669"/>
    <property type="project" value="UniProtKB-EC"/>
</dbReference>
<evidence type="ECO:0000256" key="8">
    <source>
        <dbReference type="RuleBase" id="RU000416"/>
    </source>
</evidence>
<evidence type="ECO:0000256" key="4">
    <source>
        <dbReference type="ARBA" id="ARBA00022691"/>
    </source>
</evidence>
<dbReference type="PANTHER" id="PTHR46098:SF1">
    <property type="entry name" value="TRNA (CYTOSINE(38)-C(5))-METHYLTRANSFERASE"/>
    <property type="match status" value="1"/>
</dbReference>
<dbReference type="RefSeq" id="WP_111540609.1">
    <property type="nucleotide sequence ID" value="NZ_QKYV01000003.1"/>
</dbReference>
<dbReference type="GO" id="GO:0032259">
    <property type="term" value="P:methylation"/>
    <property type="evidence" value="ECO:0007669"/>
    <property type="project" value="UniProtKB-KW"/>
</dbReference>
<keyword evidence="5" id="KW-0680">Restriction system</keyword>
<keyword evidence="2 7" id="KW-0489">Methyltransferase</keyword>
<dbReference type="Gene3D" id="3.90.120.10">
    <property type="entry name" value="DNA Methylase, subunit A, domain 2"/>
    <property type="match status" value="1"/>
</dbReference>
<evidence type="ECO:0000313" key="9">
    <source>
        <dbReference type="EMBL" id="PZW41604.1"/>
    </source>
</evidence>
<dbReference type="SUPFAM" id="SSF53335">
    <property type="entry name" value="S-adenosyl-L-methionine-dependent methyltransferases"/>
    <property type="match status" value="1"/>
</dbReference>
<dbReference type="NCBIfam" id="TIGR00675">
    <property type="entry name" value="dcm"/>
    <property type="match status" value="1"/>
</dbReference>
<dbReference type="InterPro" id="IPR029063">
    <property type="entry name" value="SAM-dependent_MTases_sf"/>
</dbReference>
<comment type="catalytic activity">
    <reaction evidence="6">
        <text>a 2'-deoxycytidine in DNA + S-adenosyl-L-methionine = a 5-methyl-2'-deoxycytidine in DNA + S-adenosyl-L-homocysteine + H(+)</text>
        <dbReference type="Rhea" id="RHEA:13681"/>
        <dbReference type="Rhea" id="RHEA-COMP:11369"/>
        <dbReference type="Rhea" id="RHEA-COMP:11370"/>
        <dbReference type="ChEBI" id="CHEBI:15378"/>
        <dbReference type="ChEBI" id="CHEBI:57856"/>
        <dbReference type="ChEBI" id="CHEBI:59789"/>
        <dbReference type="ChEBI" id="CHEBI:85452"/>
        <dbReference type="ChEBI" id="CHEBI:85454"/>
        <dbReference type="EC" id="2.1.1.37"/>
    </reaction>
</comment>
<evidence type="ECO:0000256" key="7">
    <source>
        <dbReference type="PROSITE-ProRule" id="PRU01016"/>
    </source>
</evidence>
<feature type="active site" evidence="7">
    <location>
        <position position="80"/>
    </location>
</feature>
<name>A0A2W7I4J7_9FLAO</name>